<proteinExistence type="predicted"/>
<dbReference type="AlphaFoldDB" id="A0A2N8PAV7"/>
<organism evidence="4 5">
    <name type="scientific">Streptomyces noursei</name>
    <name type="common">Streptomyces albulus</name>
    <dbReference type="NCBI Taxonomy" id="1971"/>
    <lineage>
        <taxon>Bacteria</taxon>
        <taxon>Bacillati</taxon>
        <taxon>Actinomycetota</taxon>
        <taxon>Actinomycetes</taxon>
        <taxon>Kitasatosporales</taxon>
        <taxon>Streptomycetaceae</taxon>
        <taxon>Streptomyces</taxon>
    </lineage>
</organism>
<feature type="region of interest" description="Disordered" evidence="2">
    <location>
        <begin position="307"/>
        <end position="331"/>
    </location>
</feature>
<evidence type="ECO:0000313" key="4">
    <source>
        <dbReference type="EMBL" id="PNE38154.1"/>
    </source>
</evidence>
<keyword evidence="5" id="KW-1185">Reference proteome</keyword>
<accession>A0A2N8PAV7</accession>
<sequence>MRAWVVRAGRQGEREAEALQQGLVIAGWPGTSDLSSSAGRTDIRRIVQIAYPDENDYTLRNWTGQLLRFRHEIALNDLIALPRMNGQYAIGRVIGEYAYRSDADDGMRHIRRVAWAETGLPRDTFRPDLLQSLGSLLTVFELRRFDAARRLAQVMEGSGDPGRPEDGEPGASFEGRRQLFDQARAHEGGTGRPAKLTIRKLLELWGAERRDAPSVARIQRDLDDAGLLCVPLFTEGTLDSIVTVLVAGAEPAEDGSSQITRIARSATVDPTNLTASSSEDDEVDSAEMSGVVERVSMAARRGQALHLVTDGQPMDQGDEADDRGDEGGADDDLASVAYLVGNLPSARRRPESIPVTATLKSATTIMMLKQFSQLPVLDDHGRLLGVVSWLSIGQALLVNPDARLSDAVVPAPEAAASEHLLDCLPHIEKHGYMLVRDDAHRVCGIVTPSDVAVEFRSRVSPFVLVEEVEQRLRRIVDQRVSLDHIRECIAARNKKKAAKAEDASELTLGNYRHLFLLPGAWKEAGLPVDQHHFTEALKRCADLRNDLMHFSPDPVSEGDIQFLNGLLDLLRKLDGQG</sequence>
<dbReference type="Proteomes" id="UP000236047">
    <property type="component" value="Unassembled WGS sequence"/>
</dbReference>
<evidence type="ECO:0000256" key="1">
    <source>
        <dbReference type="PROSITE-ProRule" id="PRU00703"/>
    </source>
</evidence>
<dbReference type="SUPFAM" id="SSF54631">
    <property type="entry name" value="CBS-domain pair"/>
    <property type="match status" value="1"/>
</dbReference>
<dbReference type="Gene3D" id="3.10.580.10">
    <property type="entry name" value="CBS-domain"/>
    <property type="match status" value="1"/>
</dbReference>
<evidence type="ECO:0000259" key="3">
    <source>
        <dbReference type="PROSITE" id="PS51371"/>
    </source>
</evidence>
<dbReference type="PROSITE" id="PS51371">
    <property type="entry name" value="CBS"/>
    <property type="match status" value="1"/>
</dbReference>
<evidence type="ECO:0000313" key="5">
    <source>
        <dbReference type="Proteomes" id="UP000236047"/>
    </source>
</evidence>
<dbReference type="InterPro" id="IPR046342">
    <property type="entry name" value="CBS_dom_sf"/>
</dbReference>
<name>A0A2N8PAV7_STRNR</name>
<protein>
    <recommendedName>
        <fullName evidence="3">CBS domain-containing protein</fullName>
    </recommendedName>
</protein>
<feature type="domain" description="CBS" evidence="3">
    <location>
        <begin position="346"/>
        <end position="403"/>
    </location>
</feature>
<comment type="caution">
    <text evidence="4">The sequence shown here is derived from an EMBL/GenBank/DDBJ whole genome shotgun (WGS) entry which is preliminary data.</text>
</comment>
<reference evidence="5" key="1">
    <citation type="submission" date="2015-09" db="EMBL/GenBank/DDBJ databases">
        <authorList>
            <person name="Graham D.E."/>
            <person name="Mahan K.M."/>
            <person name="Klingeman D.M."/>
            <person name="Fida T."/>
            <person name="Giannone R.J."/>
            <person name="Hettich R.L."/>
            <person name="Parry R.J."/>
            <person name="Spain J.C."/>
        </authorList>
    </citation>
    <scope>NUCLEOTIDE SEQUENCE [LARGE SCALE GENOMIC DNA]</scope>
    <source>
        <strain evidence="5">JCM 4701</strain>
    </source>
</reference>
<dbReference type="EMBL" id="LJSN01000003">
    <property type="protein sequence ID" value="PNE38154.1"/>
    <property type="molecule type" value="Genomic_DNA"/>
</dbReference>
<dbReference type="InterPro" id="IPR000644">
    <property type="entry name" value="CBS_dom"/>
</dbReference>
<keyword evidence="1" id="KW-0129">CBS domain</keyword>
<dbReference type="Pfam" id="PF00571">
    <property type="entry name" value="CBS"/>
    <property type="match status" value="1"/>
</dbReference>
<feature type="compositionally biased region" description="Acidic residues" evidence="2">
    <location>
        <begin position="316"/>
        <end position="331"/>
    </location>
</feature>
<evidence type="ECO:0000256" key="2">
    <source>
        <dbReference type="SAM" id="MobiDB-lite"/>
    </source>
</evidence>
<gene>
    <name evidence="4" type="ORF">AOB60_29045</name>
</gene>